<dbReference type="Gene3D" id="3.40.630.30">
    <property type="match status" value="1"/>
</dbReference>
<keyword evidence="1" id="KW-0808">Transferase</keyword>
<dbReference type="SUPFAM" id="SSF55729">
    <property type="entry name" value="Acyl-CoA N-acyltransferases (Nat)"/>
    <property type="match status" value="1"/>
</dbReference>
<comment type="caution">
    <text evidence="4">The sequence shown here is derived from an EMBL/GenBank/DDBJ whole genome shotgun (WGS) entry which is preliminary data.</text>
</comment>
<dbReference type="InterPro" id="IPR000182">
    <property type="entry name" value="GNAT_dom"/>
</dbReference>
<proteinExistence type="predicted"/>
<feature type="domain" description="N-acetyltransferase" evidence="3">
    <location>
        <begin position="14"/>
        <end position="161"/>
    </location>
</feature>
<keyword evidence="5" id="KW-1185">Reference proteome</keyword>
<dbReference type="InterPro" id="IPR016181">
    <property type="entry name" value="Acyl_CoA_acyltransferase"/>
</dbReference>
<dbReference type="PANTHER" id="PTHR43420">
    <property type="entry name" value="ACETYLTRANSFERASE"/>
    <property type="match status" value="1"/>
</dbReference>
<gene>
    <name evidence="4" type="ORF">ICL07_15525</name>
</gene>
<dbReference type="InterPro" id="IPR050680">
    <property type="entry name" value="YpeA/RimI_acetyltransf"/>
</dbReference>
<name>A0ABR7TQ86_9BACT</name>
<dbReference type="EMBL" id="JACVFC010000002">
    <property type="protein sequence ID" value="MBC9931795.1"/>
    <property type="molecule type" value="Genomic_DNA"/>
</dbReference>
<dbReference type="PANTHER" id="PTHR43420:SF31">
    <property type="entry name" value="ACETYLTRANSFERASE"/>
    <property type="match status" value="1"/>
</dbReference>
<evidence type="ECO:0000259" key="3">
    <source>
        <dbReference type="PROSITE" id="PS51186"/>
    </source>
</evidence>
<dbReference type="RefSeq" id="WP_188088947.1">
    <property type="nucleotide sequence ID" value="NZ_JACVFC010000002.1"/>
</dbReference>
<dbReference type="PROSITE" id="PS51186">
    <property type="entry name" value="GNAT"/>
    <property type="match status" value="1"/>
</dbReference>
<accession>A0ABR7TQ86</accession>
<dbReference type="Proteomes" id="UP000659124">
    <property type="component" value="Unassembled WGS sequence"/>
</dbReference>
<dbReference type="Pfam" id="PF13527">
    <property type="entry name" value="Acetyltransf_9"/>
    <property type="match status" value="1"/>
</dbReference>
<evidence type="ECO:0000256" key="2">
    <source>
        <dbReference type="ARBA" id="ARBA00023315"/>
    </source>
</evidence>
<sequence>MEYNINGRTYTYIADIKDNTPVRLSFDQLSNSTFHLSFEPWYQDGYWDHTCIPYVLLDSDTVVANATVNILPVRWQEQQQNWLQLGTVMTHPDYRRQGLSRWLMNKILEEWQGKYDTMMLFANKRVPDFYPKFGFAPAAEYQYITRQLLPQPAKVRQLDMDNAADRELLLQKYAQTNPFAALTVTGNPGLLMFYCTRFYKTNVYYLEEWDVVAIIEQEEGTLTCHDIFGNTSQSLHRILSALTDNNTRQVNLGFTPGATTGFTMQPLKDDDLTLFVLDKKENVFATHQLMMPTLSHT</sequence>
<protein>
    <submittedName>
        <fullName evidence="4">GNAT family N-acetyltransferase</fullName>
    </submittedName>
</protein>
<evidence type="ECO:0000313" key="5">
    <source>
        <dbReference type="Proteomes" id="UP000659124"/>
    </source>
</evidence>
<reference evidence="4 5" key="1">
    <citation type="submission" date="2020-09" db="EMBL/GenBank/DDBJ databases">
        <title>Genome sequences of type strains of Chitinophaga qingshengii and Chitinophaga varians.</title>
        <authorList>
            <person name="Kittiwongwattana C."/>
        </authorList>
    </citation>
    <scope>NUCLEOTIDE SEQUENCE [LARGE SCALE GENOMIC DNA]</scope>
    <source>
        <strain evidence="4 5">JCM 30026</strain>
    </source>
</reference>
<dbReference type="CDD" id="cd04301">
    <property type="entry name" value="NAT_SF"/>
    <property type="match status" value="1"/>
</dbReference>
<evidence type="ECO:0000256" key="1">
    <source>
        <dbReference type="ARBA" id="ARBA00022679"/>
    </source>
</evidence>
<evidence type="ECO:0000313" key="4">
    <source>
        <dbReference type="EMBL" id="MBC9931795.1"/>
    </source>
</evidence>
<organism evidence="4 5">
    <name type="scientific">Chitinophaga qingshengii</name>
    <dbReference type="NCBI Taxonomy" id="1569794"/>
    <lineage>
        <taxon>Bacteria</taxon>
        <taxon>Pseudomonadati</taxon>
        <taxon>Bacteroidota</taxon>
        <taxon>Chitinophagia</taxon>
        <taxon>Chitinophagales</taxon>
        <taxon>Chitinophagaceae</taxon>
        <taxon>Chitinophaga</taxon>
    </lineage>
</organism>
<keyword evidence="2" id="KW-0012">Acyltransferase</keyword>